<reference evidence="1 2" key="1">
    <citation type="submission" date="2020-08" db="EMBL/GenBank/DDBJ databases">
        <title>Arenibacter gaetbuli sp. nov., isolated from a sand dune.</title>
        <authorList>
            <person name="Park S."/>
            <person name="Yoon J.-H."/>
        </authorList>
    </citation>
    <scope>NUCLEOTIDE SEQUENCE [LARGE SCALE GENOMIC DNA]</scope>
    <source>
        <strain evidence="1 2">BSSL-BM3</strain>
    </source>
</reference>
<dbReference type="Proteomes" id="UP000618952">
    <property type="component" value="Unassembled WGS sequence"/>
</dbReference>
<organism evidence="1 2">
    <name type="scientific">Arenibacter arenosicollis</name>
    <dbReference type="NCBI Taxonomy" id="2762274"/>
    <lineage>
        <taxon>Bacteria</taxon>
        <taxon>Pseudomonadati</taxon>
        <taxon>Bacteroidota</taxon>
        <taxon>Flavobacteriia</taxon>
        <taxon>Flavobacteriales</taxon>
        <taxon>Flavobacteriaceae</taxon>
        <taxon>Arenibacter</taxon>
    </lineage>
</organism>
<evidence type="ECO:0000313" key="2">
    <source>
        <dbReference type="Proteomes" id="UP000618952"/>
    </source>
</evidence>
<name>A0ABR7QU65_9FLAO</name>
<evidence type="ECO:0000313" key="1">
    <source>
        <dbReference type="EMBL" id="MBC8770520.1"/>
    </source>
</evidence>
<proteinExistence type="predicted"/>
<gene>
    <name evidence="1" type="ORF">H4O18_21175</name>
</gene>
<comment type="caution">
    <text evidence="1">The sequence shown here is derived from an EMBL/GenBank/DDBJ whole genome shotgun (WGS) entry which is preliminary data.</text>
</comment>
<sequence length="87" mass="9404">MNLLMTVPGYKRSEVQRDTGNNHAIGVHSMTVPGYKRGAVQRDTGIDHAIGVPFCRIWNKKKVPPSCDEGTSKKGGGLLVTSLILQA</sequence>
<accession>A0ABR7QU65</accession>
<keyword evidence="2" id="KW-1185">Reference proteome</keyword>
<protein>
    <submittedName>
        <fullName evidence="1">Uncharacterized protein</fullName>
    </submittedName>
</protein>
<dbReference type="EMBL" id="JACLHY010000038">
    <property type="protein sequence ID" value="MBC8770520.1"/>
    <property type="molecule type" value="Genomic_DNA"/>
</dbReference>